<feature type="domain" description="VOC" evidence="1">
    <location>
        <begin position="4"/>
        <end position="116"/>
    </location>
</feature>
<dbReference type="Proteomes" id="UP000198307">
    <property type="component" value="Unassembled WGS sequence"/>
</dbReference>
<dbReference type="AlphaFoldDB" id="A0A239PUT7"/>
<keyword evidence="2" id="KW-0223">Dioxygenase</keyword>
<accession>A0A239PUT7</accession>
<name>A0A239PUT7_9RHOB</name>
<proteinExistence type="predicted"/>
<sequence>MTAALGRIVIYTKKIDQMAEFYSRHFGFSVHRPDGDRLVELRPRDFGLTILLHPAAAPQAEGQSLIKLVFDIEDVGSFCARSRANGLTFGKIHQADGYVFANARDPSRNPIQISSRAFAQP</sequence>
<evidence type="ECO:0000259" key="1">
    <source>
        <dbReference type="PROSITE" id="PS51819"/>
    </source>
</evidence>
<dbReference type="SUPFAM" id="SSF54593">
    <property type="entry name" value="Glyoxalase/Bleomycin resistance protein/Dihydroxybiphenyl dioxygenase"/>
    <property type="match status" value="1"/>
</dbReference>
<dbReference type="GO" id="GO:0051213">
    <property type="term" value="F:dioxygenase activity"/>
    <property type="evidence" value="ECO:0007669"/>
    <property type="project" value="UniProtKB-KW"/>
</dbReference>
<dbReference type="PROSITE" id="PS51819">
    <property type="entry name" value="VOC"/>
    <property type="match status" value="1"/>
</dbReference>
<dbReference type="OrthoDB" id="7849747at2"/>
<gene>
    <name evidence="2" type="ORF">SAMN05444959_106206</name>
</gene>
<evidence type="ECO:0000313" key="3">
    <source>
        <dbReference type="Proteomes" id="UP000198307"/>
    </source>
</evidence>
<dbReference type="EMBL" id="FZQB01000006">
    <property type="protein sequence ID" value="SNT74025.1"/>
    <property type="molecule type" value="Genomic_DNA"/>
</dbReference>
<dbReference type="Gene3D" id="3.10.180.10">
    <property type="entry name" value="2,3-Dihydroxybiphenyl 1,2-Dioxygenase, domain 1"/>
    <property type="match status" value="1"/>
</dbReference>
<protein>
    <submittedName>
        <fullName evidence="2">Glyoxalase/Bleomycin resistance protein/Dioxygenase superfamily protein</fullName>
    </submittedName>
</protein>
<evidence type="ECO:0000313" key="2">
    <source>
        <dbReference type="EMBL" id="SNT74025.1"/>
    </source>
</evidence>
<keyword evidence="2" id="KW-0560">Oxidoreductase</keyword>
<organism evidence="2 3">
    <name type="scientific">Paracoccus seriniphilus</name>
    <dbReference type="NCBI Taxonomy" id="184748"/>
    <lineage>
        <taxon>Bacteria</taxon>
        <taxon>Pseudomonadati</taxon>
        <taxon>Pseudomonadota</taxon>
        <taxon>Alphaproteobacteria</taxon>
        <taxon>Rhodobacterales</taxon>
        <taxon>Paracoccaceae</taxon>
        <taxon>Paracoccus</taxon>
    </lineage>
</organism>
<dbReference type="InterPro" id="IPR004360">
    <property type="entry name" value="Glyas_Fos-R_dOase_dom"/>
</dbReference>
<keyword evidence="3" id="KW-1185">Reference proteome</keyword>
<dbReference type="InterPro" id="IPR029068">
    <property type="entry name" value="Glyas_Bleomycin-R_OHBP_Dase"/>
</dbReference>
<dbReference type="Pfam" id="PF00903">
    <property type="entry name" value="Glyoxalase"/>
    <property type="match status" value="1"/>
</dbReference>
<reference evidence="2 3" key="1">
    <citation type="submission" date="2017-07" db="EMBL/GenBank/DDBJ databases">
        <authorList>
            <person name="Sun Z.S."/>
            <person name="Albrecht U."/>
            <person name="Echele G."/>
            <person name="Lee C.C."/>
        </authorList>
    </citation>
    <scope>NUCLEOTIDE SEQUENCE [LARGE SCALE GENOMIC DNA]</scope>
    <source>
        <strain evidence="2 3">DSM 14827</strain>
    </source>
</reference>
<dbReference type="InterPro" id="IPR037523">
    <property type="entry name" value="VOC_core"/>
</dbReference>